<evidence type="ECO:0000313" key="3">
    <source>
        <dbReference type="Proteomes" id="UP000000763"/>
    </source>
</evidence>
<reference evidence="3" key="2">
    <citation type="journal article" date="2008" name="Nucleic Acids Res.">
        <title>The rice annotation project database (RAP-DB): 2008 update.</title>
        <authorList>
            <consortium name="The rice annotation project (RAP)"/>
        </authorList>
    </citation>
    <scope>GENOME REANNOTATION</scope>
    <source>
        <strain evidence="3">cv. Nipponbare</strain>
    </source>
</reference>
<organism evidence="2 3">
    <name type="scientific">Oryza sativa subsp. japonica</name>
    <name type="common">Rice</name>
    <dbReference type="NCBI Taxonomy" id="39947"/>
    <lineage>
        <taxon>Eukaryota</taxon>
        <taxon>Viridiplantae</taxon>
        <taxon>Streptophyta</taxon>
        <taxon>Embryophyta</taxon>
        <taxon>Tracheophyta</taxon>
        <taxon>Spermatophyta</taxon>
        <taxon>Magnoliopsida</taxon>
        <taxon>Liliopsida</taxon>
        <taxon>Poales</taxon>
        <taxon>Poaceae</taxon>
        <taxon>BOP clade</taxon>
        <taxon>Oryzoideae</taxon>
        <taxon>Oryzeae</taxon>
        <taxon>Oryzinae</taxon>
        <taxon>Oryza</taxon>
        <taxon>Oryza sativa</taxon>
    </lineage>
</organism>
<protein>
    <submittedName>
        <fullName evidence="2">Os04g0324000 protein</fullName>
    </submittedName>
</protein>
<feature type="region of interest" description="Disordered" evidence="1">
    <location>
        <begin position="48"/>
        <end position="78"/>
    </location>
</feature>
<gene>
    <name evidence="2" type="ordered locus">Os04g0324000</name>
</gene>
<evidence type="ECO:0000313" key="2">
    <source>
        <dbReference type="EMBL" id="BAF14383.1"/>
    </source>
</evidence>
<feature type="compositionally biased region" description="Low complexity" evidence="1">
    <location>
        <begin position="48"/>
        <end position="59"/>
    </location>
</feature>
<dbReference type="Gramene" id="Os04t0324000-01">
    <property type="protein sequence ID" value="Os04t0324000-01"/>
    <property type="gene ID" value="Os04g0324000"/>
</dbReference>
<proteinExistence type="predicted"/>
<dbReference type="Proteomes" id="UP000000763">
    <property type="component" value="Chromosome 4"/>
</dbReference>
<reference evidence="2 3" key="1">
    <citation type="journal article" date="2005" name="Nature">
        <title>The map-based sequence of the rice genome.</title>
        <authorList>
            <consortium name="International rice genome sequencing project (IRGSP)"/>
            <person name="Matsumoto T."/>
            <person name="Wu J."/>
            <person name="Kanamori H."/>
            <person name="Katayose Y."/>
            <person name="Fujisawa M."/>
            <person name="Namiki N."/>
            <person name="Mizuno H."/>
            <person name="Yamamoto K."/>
            <person name="Antonio B.A."/>
            <person name="Baba T."/>
            <person name="Sakata K."/>
            <person name="Nagamura Y."/>
            <person name="Aoki H."/>
            <person name="Arikawa K."/>
            <person name="Arita K."/>
            <person name="Bito T."/>
            <person name="Chiden Y."/>
            <person name="Fujitsuka N."/>
            <person name="Fukunaka R."/>
            <person name="Hamada M."/>
            <person name="Harada C."/>
            <person name="Hayashi A."/>
            <person name="Hijishita S."/>
            <person name="Honda M."/>
            <person name="Hosokawa S."/>
            <person name="Ichikawa Y."/>
            <person name="Idonuma A."/>
            <person name="Iijima M."/>
            <person name="Ikeda M."/>
            <person name="Ikeno M."/>
            <person name="Ito K."/>
            <person name="Ito S."/>
            <person name="Ito T."/>
            <person name="Ito Y."/>
            <person name="Ito Y."/>
            <person name="Iwabuchi A."/>
            <person name="Kamiya K."/>
            <person name="Karasawa W."/>
            <person name="Kurita K."/>
            <person name="Katagiri S."/>
            <person name="Kikuta A."/>
            <person name="Kobayashi H."/>
            <person name="Kobayashi N."/>
            <person name="Machita K."/>
            <person name="Maehara T."/>
            <person name="Masukawa M."/>
            <person name="Mizubayashi T."/>
            <person name="Mukai Y."/>
            <person name="Nagasaki H."/>
            <person name="Nagata Y."/>
            <person name="Naito S."/>
            <person name="Nakashima M."/>
            <person name="Nakama Y."/>
            <person name="Nakamichi Y."/>
            <person name="Nakamura M."/>
            <person name="Meguro A."/>
            <person name="Negishi M."/>
            <person name="Ohta I."/>
            <person name="Ohta T."/>
            <person name="Okamoto M."/>
            <person name="Ono N."/>
            <person name="Saji S."/>
            <person name="Sakaguchi M."/>
            <person name="Sakai K."/>
            <person name="Shibata M."/>
            <person name="Shimokawa T."/>
            <person name="Song J."/>
            <person name="Takazaki Y."/>
            <person name="Terasawa K."/>
            <person name="Tsugane M."/>
            <person name="Tsuji K."/>
            <person name="Ueda S."/>
            <person name="Waki K."/>
            <person name="Yamagata H."/>
            <person name="Yamamoto M."/>
            <person name="Yamamoto S."/>
            <person name="Yamane H."/>
            <person name="Yoshiki S."/>
            <person name="Yoshihara R."/>
            <person name="Yukawa K."/>
            <person name="Zhong H."/>
            <person name="Yano M."/>
            <person name="Yuan Q."/>
            <person name="Ouyang S."/>
            <person name="Liu J."/>
            <person name="Jones K.M."/>
            <person name="Gansberger K."/>
            <person name="Moffat K."/>
            <person name="Hill J."/>
            <person name="Bera J."/>
            <person name="Fadrosh D."/>
            <person name="Jin S."/>
            <person name="Johri S."/>
            <person name="Kim M."/>
            <person name="Overton L."/>
            <person name="Reardon M."/>
            <person name="Tsitrin T."/>
            <person name="Vuong H."/>
            <person name="Weaver B."/>
            <person name="Ciecko A."/>
            <person name="Tallon L."/>
            <person name="Jackson J."/>
            <person name="Pai G."/>
            <person name="Aken S.V."/>
            <person name="Utterback T."/>
            <person name="Reidmuller S."/>
            <person name="Feldblyum T."/>
            <person name="Hsiao J."/>
            <person name="Zismann V."/>
            <person name="Iobst S."/>
            <person name="de Vazeille A.R."/>
            <person name="Buell C.R."/>
            <person name="Ying K."/>
            <person name="Li Y."/>
            <person name="Lu T."/>
            <person name="Huang Y."/>
            <person name="Zhao Q."/>
            <person name="Feng Q."/>
            <person name="Zhang L."/>
            <person name="Zhu J."/>
            <person name="Weng Q."/>
            <person name="Mu J."/>
            <person name="Lu Y."/>
            <person name="Fan D."/>
            <person name="Liu Y."/>
            <person name="Guan J."/>
            <person name="Zhang Y."/>
            <person name="Yu S."/>
            <person name="Liu X."/>
            <person name="Zhang Y."/>
            <person name="Hong G."/>
            <person name="Han B."/>
            <person name="Choisne N."/>
            <person name="Demange N."/>
            <person name="Orjeda G."/>
            <person name="Samain S."/>
            <person name="Cattolico L."/>
            <person name="Pelletier E."/>
            <person name="Couloux A."/>
            <person name="Segurens B."/>
            <person name="Wincker P."/>
            <person name="D'Hont A."/>
            <person name="Scarpelli C."/>
            <person name="Weissenbach J."/>
            <person name="Salanoubat M."/>
            <person name="Quetier F."/>
            <person name="Yu Y."/>
            <person name="Kim H.R."/>
            <person name="Rambo T."/>
            <person name="Currie J."/>
            <person name="Collura K."/>
            <person name="Luo M."/>
            <person name="Yang T."/>
            <person name="Ammiraju J.S.S."/>
            <person name="Engler F."/>
            <person name="Soderlund C."/>
            <person name="Wing R.A."/>
            <person name="Palmer L.E."/>
            <person name="de la Bastide M."/>
            <person name="Spiegel L."/>
            <person name="Nascimento L."/>
            <person name="Zutavern T."/>
            <person name="O'Shaughnessy A."/>
            <person name="Dike S."/>
            <person name="Dedhia N."/>
            <person name="Preston R."/>
            <person name="Balija V."/>
            <person name="McCombie W.R."/>
            <person name="Chow T."/>
            <person name="Chen H."/>
            <person name="Chung M."/>
            <person name="Chen C."/>
            <person name="Shaw J."/>
            <person name="Wu H."/>
            <person name="Hsiao K."/>
            <person name="Chao Y."/>
            <person name="Chu M."/>
            <person name="Cheng C."/>
            <person name="Hour A."/>
            <person name="Lee P."/>
            <person name="Lin S."/>
            <person name="Lin Y."/>
            <person name="Liou J."/>
            <person name="Liu S."/>
            <person name="Hsing Y."/>
            <person name="Raghuvanshi S."/>
            <person name="Mohanty A."/>
            <person name="Bharti A.K."/>
            <person name="Gaur A."/>
            <person name="Gupta V."/>
            <person name="Kumar D."/>
            <person name="Ravi V."/>
            <person name="Vij S."/>
            <person name="Kapur A."/>
            <person name="Khurana P."/>
            <person name="Khurana P."/>
            <person name="Khurana J.P."/>
            <person name="Tyagi A.K."/>
            <person name="Gaikwad K."/>
            <person name="Singh A."/>
            <person name="Dalal V."/>
            <person name="Srivastava S."/>
            <person name="Dixit A."/>
            <person name="Pal A.K."/>
            <person name="Ghazi I.A."/>
            <person name="Yadav M."/>
            <person name="Pandit A."/>
            <person name="Bhargava A."/>
            <person name="Sureshbabu K."/>
            <person name="Batra K."/>
            <person name="Sharma T.R."/>
            <person name="Mohapatra T."/>
            <person name="Singh N.K."/>
            <person name="Messing J."/>
            <person name="Nelson A.B."/>
            <person name="Fuks G."/>
            <person name="Kavchok S."/>
            <person name="Keizer G."/>
            <person name="Linton E."/>
            <person name="Llaca V."/>
            <person name="Song R."/>
            <person name="Tanyolac B."/>
            <person name="Young S."/>
            <person name="Ho-Il K."/>
            <person name="Hahn J.H."/>
            <person name="Sangsakoo G."/>
            <person name="Vanavichit A."/>
            <person name="de Mattos Luiz.A.T."/>
            <person name="Zimmer P.D."/>
            <person name="Malone G."/>
            <person name="Dellagostin O."/>
            <person name="de Oliveira A.C."/>
            <person name="Bevan M."/>
            <person name="Bancroft I."/>
            <person name="Minx P."/>
            <person name="Cordum H."/>
            <person name="Wilson R."/>
            <person name="Cheng Z."/>
            <person name="Jin W."/>
            <person name="Jiang J."/>
            <person name="Leong S.A."/>
            <person name="Iwama H."/>
            <person name="Gojobori T."/>
            <person name="Itoh T."/>
            <person name="Niimura Y."/>
            <person name="Fujii Y."/>
            <person name="Habara T."/>
            <person name="Sakai H."/>
            <person name="Sato Y."/>
            <person name="Wilson G."/>
            <person name="Kumar K."/>
            <person name="McCouch S."/>
            <person name="Juretic N."/>
            <person name="Hoen D."/>
            <person name="Wright S."/>
            <person name="Bruskiewich R."/>
            <person name="Bureau T."/>
            <person name="Miyao A."/>
            <person name="Hirochika H."/>
            <person name="Nishikawa T."/>
            <person name="Kadowaki K."/>
            <person name="Sugiura M."/>
            <person name="Burr B."/>
            <person name="Sasaki T."/>
        </authorList>
    </citation>
    <scope>NUCLEOTIDE SEQUENCE [LARGE SCALE GENOMIC DNA]</scope>
    <source>
        <strain evidence="3">cv. Nipponbare</strain>
    </source>
</reference>
<evidence type="ECO:0000256" key="1">
    <source>
        <dbReference type="SAM" id="MobiDB-lite"/>
    </source>
</evidence>
<dbReference type="KEGG" id="dosa:Os04g0324000"/>
<feature type="region of interest" description="Disordered" evidence="1">
    <location>
        <begin position="1"/>
        <end position="22"/>
    </location>
</feature>
<dbReference type="AlphaFoldDB" id="A0A0P0W8X0"/>
<sequence length="148" mass="15680">MRPSATRQVTGGDPDAGSLSLDSSARRWPRQFVMVDWHSAGMSCVASSSSPDIAGSPSGMAAKTKPGTPSSAAAPREARRRRWLNSVLTKVTWKPRAWSSLARCSVGVMSPCDGYGTHTACGGLSPVAPIADAILCPLISLQQRKRDR</sequence>
<name>A0A0P0W8X0_ORYSJ</name>
<accession>A0A0P0W8X0</accession>
<dbReference type="EMBL" id="AP008210">
    <property type="protein sequence ID" value="BAF14383.1"/>
    <property type="molecule type" value="Genomic_DNA"/>
</dbReference>